<dbReference type="EMBL" id="CAXLJM020000043">
    <property type="protein sequence ID" value="CAL8110048.1"/>
    <property type="molecule type" value="Genomic_DNA"/>
</dbReference>
<keyword evidence="2" id="KW-0472">Membrane</keyword>
<dbReference type="PANTHER" id="PTHR11360:SF251">
    <property type="entry name" value="MAJOR FACILITATOR SUPERFAMILY (MFS) PROFILE DOMAIN-CONTAINING PROTEIN"/>
    <property type="match status" value="1"/>
</dbReference>
<feature type="transmembrane region" description="Helical" evidence="2">
    <location>
        <begin position="501"/>
        <end position="523"/>
    </location>
</feature>
<feature type="region of interest" description="Disordered" evidence="1">
    <location>
        <begin position="75"/>
        <end position="106"/>
    </location>
</feature>
<comment type="caution">
    <text evidence="3">The sequence shown here is derived from an EMBL/GenBank/DDBJ whole genome shotgun (WGS) entry which is preliminary data.</text>
</comment>
<feature type="transmembrane region" description="Helical" evidence="2">
    <location>
        <begin position="798"/>
        <end position="816"/>
    </location>
</feature>
<dbReference type="Proteomes" id="UP001642540">
    <property type="component" value="Unassembled WGS sequence"/>
</dbReference>
<dbReference type="PANTHER" id="PTHR11360">
    <property type="entry name" value="MONOCARBOXYLATE TRANSPORTER"/>
    <property type="match status" value="1"/>
</dbReference>
<feature type="compositionally biased region" description="Low complexity" evidence="1">
    <location>
        <begin position="292"/>
        <end position="313"/>
    </location>
</feature>
<dbReference type="SUPFAM" id="SSF103473">
    <property type="entry name" value="MFS general substrate transporter"/>
    <property type="match status" value="1"/>
</dbReference>
<feature type="region of interest" description="Disordered" evidence="1">
    <location>
        <begin position="249"/>
        <end position="326"/>
    </location>
</feature>
<feature type="compositionally biased region" description="Basic residues" evidence="1">
    <location>
        <begin position="278"/>
        <end position="291"/>
    </location>
</feature>
<sequence>MLESKLKRRYTWPVELLGVIVEDGEVIIGTEEQIFPDGQINSNFINLQHQQNLNLQTTCAAVGANNNVGLCVTTNGSKSDGGASKSDCDSQDNSKKNNPLPQQQNSSNFGLLQIQHPSDTEQVHLLPSSSRRHGVDESENFSIFSPRIINIVGSHGRTQVEQDHSFCTCKSTNKHDADGIPCGGAINNECGSSGTCAPHPGASKSRDHNGRYPRNSQYDMDDNFSVNNEILQVQVSSLYPVTEEDVFTTTSETNEISSGSKKGAGSGTFQPIQDKFNFLRKKSRDSRKRKQQQNQHQQQKEPSSSTSATVSTSPKAPINNGHKDYCPHSKVFQVKSVSPPGKSSDSSSVVISKGEIRENYYCSSSASASSNNNTPSHHSHLSNSQNSQSVSHCTQADSGVAPANTNTKIGANCKAAALANKTSANVRRMSSIVGGNATFGKGTALNGGNLNCKALHPETEGKIPAANGTATGAMALQVNTPNGDVKKVITLWQNYYPEGQWGWIVVFCALVVQAINHGFQLSFSTFMVSVDQRFFVGKGDPVLLGLLGSFSAATSLFFSPLWVALCKQKSTRLAGVFGGLIASLGCLFTSFATQFHQLFISYGAFVGVGVGLTRDASTLMVGQYFKRKRDIVEILVVSGSGVGIVFMSVSINSAIRSIGWRLGLQAVTGTILSTFFLGTCYRSASLYHPQRRAILHLKNQKRKVKVKDLARREDKPPLIDYSCLKSKTLQILLLSSAFTAFGINSPLYQLSTECGAEMDPFSSTLLHMYLGAAWVIGCCLFGLIVVQKNQECRVSKQYLCQVASVICGISIMALIATNGHNGLVVFVWVYGFSFGGYSYSLKVYTYERVRARHFARAWSFVQWSQAVPVLVSIPLTGYLNKNYGKFYGYCLSALSVFLGSACLFLTDVRRRRLSRRKAEKSSMKTCETLESTQSPKIRRLSFAFPVEQMSPQSKHESGDGQGSQLDPALLSKELTCISEEGLADMDFQDIYFEDWAEFLGGDCITSCNKVENCLASEYDAEFALLLDRRVRRWSTARNSIGYAAHAAGLGTTASAVASTVAGLSGQQHSILPAIVQSVVDGNGDNSLLNIESLRIPGGGPREIPVFKNHPWGNRPPPAQRPITVIDEASV</sequence>
<feature type="transmembrane region" description="Helical" evidence="2">
    <location>
        <begin position="768"/>
        <end position="786"/>
    </location>
</feature>
<protein>
    <recommendedName>
        <fullName evidence="5">Monocarboxylate transporter 10</fullName>
    </recommendedName>
</protein>
<feature type="transmembrane region" description="Helical" evidence="2">
    <location>
        <begin position="634"/>
        <end position="656"/>
    </location>
</feature>
<evidence type="ECO:0000313" key="4">
    <source>
        <dbReference type="Proteomes" id="UP001642540"/>
    </source>
</evidence>
<feature type="compositionally biased region" description="Low complexity" evidence="1">
    <location>
        <begin position="96"/>
        <end position="106"/>
    </location>
</feature>
<feature type="transmembrane region" description="Helical" evidence="2">
    <location>
        <begin position="731"/>
        <end position="748"/>
    </location>
</feature>
<gene>
    <name evidence="3" type="ORF">ODALV1_LOCUS13932</name>
</gene>
<accession>A0ABP1QU44</accession>
<dbReference type="InterPro" id="IPR050327">
    <property type="entry name" value="Proton-linked_MCT"/>
</dbReference>
<feature type="compositionally biased region" description="Low complexity" evidence="1">
    <location>
        <begin position="364"/>
        <end position="392"/>
    </location>
</feature>
<evidence type="ECO:0008006" key="5">
    <source>
        <dbReference type="Google" id="ProtNLM"/>
    </source>
</evidence>
<proteinExistence type="predicted"/>
<dbReference type="Pfam" id="PF07690">
    <property type="entry name" value="MFS_1"/>
    <property type="match status" value="1"/>
</dbReference>
<name>A0ABP1QU44_9HEXA</name>
<feature type="region of interest" description="Disordered" evidence="1">
    <location>
        <begin position="364"/>
        <end position="399"/>
    </location>
</feature>
<keyword evidence="2" id="KW-0812">Transmembrane</keyword>
<feature type="transmembrane region" description="Helical" evidence="2">
    <location>
        <begin position="860"/>
        <end position="880"/>
    </location>
</feature>
<feature type="transmembrane region" description="Helical" evidence="2">
    <location>
        <begin position="662"/>
        <end position="681"/>
    </location>
</feature>
<keyword evidence="4" id="KW-1185">Reference proteome</keyword>
<feature type="transmembrane region" description="Helical" evidence="2">
    <location>
        <begin position="573"/>
        <end position="593"/>
    </location>
</feature>
<organism evidence="3 4">
    <name type="scientific">Orchesella dallaii</name>
    <dbReference type="NCBI Taxonomy" id="48710"/>
    <lineage>
        <taxon>Eukaryota</taxon>
        <taxon>Metazoa</taxon>
        <taxon>Ecdysozoa</taxon>
        <taxon>Arthropoda</taxon>
        <taxon>Hexapoda</taxon>
        <taxon>Collembola</taxon>
        <taxon>Entomobryomorpha</taxon>
        <taxon>Entomobryoidea</taxon>
        <taxon>Orchesellidae</taxon>
        <taxon>Orchesellinae</taxon>
        <taxon>Orchesella</taxon>
    </lineage>
</organism>
<evidence type="ECO:0000256" key="1">
    <source>
        <dbReference type="SAM" id="MobiDB-lite"/>
    </source>
</evidence>
<dbReference type="InterPro" id="IPR011701">
    <property type="entry name" value="MFS"/>
</dbReference>
<feature type="compositionally biased region" description="Low complexity" evidence="1">
    <location>
        <begin position="76"/>
        <end position="85"/>
    </location>
</feature>
<reference evidence="3 4" key="1">
    <citation type="submission" date="2024-08" db="EMBL/GenBank/DDBJ databases">
        <authorList>
            <person name="Cucini C."/>
            <person name="Frati F."/>
        </authorList>
    </citation>
    <scope>NUCLEOTIDE SEQUENCE [LARGE SCALE GENOMIC DNA]</scope>
</reference>
<feature type="compositionally biased region" description="Basic and acidic residues" evidence="1">
    <location>
        <begin position="86"/>
        <end position="95"/>
    </location>
</feature>
<dbReference type="InterPro" id="IPR036259">
    <property type="entry name" value="MFS_trans_sf"/>
</dbReference>
<feature type="transmembrane region" description="Helical" evidence="2">
    <location>
        <begin position="543"/>
        <end position="566"/>
    </location>
</feature>
<feature type="transmembrane region" description="Helical" evidence="2">
    <location>
        <begin position="886"/>
        <end position="906"/>
    </location>
</feature>
<feature type="transmembrane region" description="Helical" evidence="2">
    <location>
        <begin position="822"/>
        <end position="839"/>
    </location>
</feature>
<evidence type="ECO:0000256" key="2">
    <source>
        <dbReference type="SAM" id="Phobius"/>
    </source>
</evidence>
<dbReference type="Gene3D" id="1.20.1250.20">
    <property type="entry name" value="MFS general substrate transporter like domains"/>
    <property type="match status" value="1"/>
</dbReference>
<feature type="transmembrane region" description="Helical" evidence="2">
    <location>
        <begin position="599"/>
        <end position="622"/>
    </location>
</feature>
<keyword evidence="2" id="KW-1133">Transmembrane helix</keyword>
<feature type="region of interest" description="Disordered" evidence="1">
    <location>
        <begin position="200"/>
        <end position="221"/>
    </location>
</feature>
<evidence type="ECO:0000313" key="3">
    <source>
        <dbReference type="EMBL" id="CAL8110048.1"/>
    </source>
</evidence>